<dbReference type="Proteomes" id="UP000824014">
    <property type="component" value="Unassembled WGS sequence"/>
</dbReference>
<sequence>MRKLYLLIFCLLGLAGTLSAQSDFRLRLYPQVAVGANNDIRCPNNSDGTLLSLPGDLHRTSAAVFAPRVEFEYAYRRHHIMLAAVFVRENFTGHASEPIHFNQALFATGSSIDALYRFDTYRLSYRYRLVNRPKFQLELGATALLRDAMVALTGDNQHSEFYNLGVVPLISYYIGWTPISALTVYSYGDGLVSKYGRAEDIFAGVKYDVHPNIGILAGYRLIEGGSNVKSVYTFALYHFLSIGLEIHF</sequence>
<reference evidence="2" key="2">
    <citation type="submission" date="2021-04" db="EMBL/GenBank/DDBJ databases">
        <authorList>
            <person name="Gilroy R."/>
        </authorList>
    </citation>
    <scope>NUCLEOTIDE SEQUENCE</scope>
    <source>
        <strain evidence="2">ChiHjej11B10-19426</strain>
    </source>
</reference>
<comment type="caution">
    <text evidence="2">The sequence shown here is derived from an EMBL/GenBank/DDBJ whole genome shotgun (WGS) entry which is preliminary data.</text>
</comment>
<reference evidence="2" key="1">
    <citation type="journal article" date="2021" name="PeerJ">
        <title>Extensive microbial diversity within the chicken gut microbiome revealed by metagenomics and culture.</title>
        <authorList>
            <person name="Gilroy R."/>
            <person name="Ravi A."/>
            <person name="Getino M."/>
            <person name="Pursley I."/>
            <person name="Horton D.L."/>
            <person name="Alikhan N.F."/>
            <person name="Baker D."/>
            <person name="Gharbi K."/>
            <person name="Hall N."/>
            <person name="Watson M."/>
            <person name="Adriaenssens E.M."/>
            <person name="Foster-Nyarko E."/>
            <person name="Jarju S."/>
            <person name="Secka A."/>
            <person name="Antonio M."/>
            <person name="Oren A."/>
            <person name="Chaudhuri R.R."/>
            <person name="La Ragione R."/>
            <person name="Hildebrand F."/>
            <person name="Pallen M.J."/>
        </authorList>
    </citation>
    <scope>NUCLEOTIDE SEQUENCE</scope>
    <source>
        <strain evidence="2">ChiHjej11B10-19426</strain>
    </source>
</reference>
<feature type="chain" id="PRO_5038789534" description="Outer membrane protein beta-barrel domain-containing protein" evidence="1">
    <location>
        <begin position="21"/>
        <end position="248"/>
    </location>
</feature>
<dbReference type="EMBL" id="DXCC01000029">
    <property type="protein sequence ID" value="HIZ15782.1"/>
    <property type="molecule type" value="Genomic_DNA"/>
</dbReference>
<evidence type="ECO:0000313" key="3">
    <source>
        <dbReference type="Proteomes" id="UP000824014"/>
    </source>
</evidence>
<evidence type="ECO:0000313" key="2">
    <source>
        <dbReference type="EMBL" id="HIZ15782.1"/>
    </source>
</evidence>
<name>A0A9D2IML8_9BACT</name>
<organism evidence="2 3">
    <name type="scientific">Candidatus Tidjanibacter faecipullorum</name>
    <dbReference type="NCBI Taxonomy" id="2838766"/>
    <lineage>
        <taxon>Bacteria</taxon>
        <taxon>Pseudomonadati</taxon>
        <taxon>Bacteroidota</taxon>
        <taxon>Bacteroidia</taxon>
        <taxon>Bacteroidales</taxon>
        <taxon>Rikenellaceae</taxon>
        <taxon>Tidjanibacter</taxon>
    </lineage>
</organism>
<evidence type="ECO:0000256" key="1">
    <source>
        <dbReference type="SAM" id="SignalP"/>
    </source>
</evidence>
<evidence type="ECO:0008006" key="4">
    <source>
        <dbReference type="Google" id="ProtNLM"/>
    </source>
</evidence>
<keyword evidence="1" id="KW-0732">Signal</keyword>
<gene>
    <name evidence="2" type="ORF">H9816_07740</name>
</gene>
<proteinExistence type="predicted"/>
<protein>
    <recommendedName>
        <fullName evidence="4">Outer membrane protein beta-barrel domain-containing protein</fullName>
    </recommendedName>
</protein>
<feature type="signal peptide" evidence="1">
    <location>
        <begin position="1"/>
        <end position="20"/>
    </location>
</feature>
<dbReference type="AlphaFoldDB" id="A0A9D2IML8"/>
<accession>A0A9D2IML8</accession>